<protein>
    <recommendedName>
        <fullName evidence="5">PNPLA domain-containing protein</fullName>
    </recommendedName>
</protein>
<feature type="transmembrane region" description="Helical" evidence="2">
    <location>
        <begin position="239"/>
        <end position="260"/>
    </location>
</feature>
<feature type="transmembrane region" description="Helical" evidence="2">
    <location>
        <begin position="213"/>
        <end position="233"/>
    </location>
</feature>
<evidence type="ECO:0008006" key="5">
    <source>
        <dbReference type="Google" id="ProtNLM"/>
    </source>
</evidence>
<feature type="transmembrane region" description="Helical" evidence="2">
    <location>
        <begin position="357"/>
        <end position="377"/>
    </location>
</feature>
<dbReference type="RefSeq" id="WP_152804438.1">
    <property type="nucleotide sequence ID" value="NZ_WHUF01000003.1"/>
</dbReference>
<dbReference type="GO" id="GO:0005829">
    <property type="term" value="C:cytosol"/>
    <property type="evidence" value="ECO:0007669"/>
    <property type="project" value="TreeGrafter"/>
</dbReference>
<dbReference type="Gene3D" id="3.40.1090.10">
    <property type="entry name" value="Cytosolic phospholipase A2 catalytic domain"/>
    <property type="match status" value="2"/>
</dbReference>
<dbReference type="GO" id="GO:0046475">
    <property type="term" value="P:glycerophospholipid catabolic process"/>
    <property type="evidence" value="ECO:0007669"/>
    <property type="project" value="TreeGrafter"/>
</dbReference>
<sequence>MGRGRPKQGEQPPASEAPATYRSHMAEERRRACERRSAMSLSTLRSQADQQWGLALSGGGIRSATFCLGVLQALSRIPAAALPAPPGVARSGQATAAHDCLLAQFDYLSTVSGGGYVGSFFGSLFIPDRLGSPTPGGQPQTDQQAAQQAYQVFTCDPPRMREALREHLGTAGGRAEMAMAWLRENGRYLSPVSAGDTLYGAATALRAWLGMQYVLGTLLACLFLVLALAKLVYGYGLAWAYAAYGAAGAAGPGGLLPQWLRFDAGPALWCSPLWDLVALLAAAWVAPCILAFWLIYPRPSSTIGDKPDLRAALTSFSRSLGRQSGWLPAVVMAGLILLLSGVTAAVSALHDADWTRLFYVAVATSGLMLLAMIWWFGTSVGDHAVIGNHRVVLTRCLTSGLRWSGAVLFVALADTVAQGLYMNPALRVHWLSQLTLGGVMTWLVHMTQHQIKAGTSRPKLRLPLDLLFGVLGLLLAFVLCVFWDMAVLWLEWNGGIPQPGALAATLAGRLPLVSISLACALALVLIVAHYPQFLNLSTLSGLYGGRLTRAYHGASNGKRFEHASAAARSSAEPDASDHIDYAAYTRNQMAPMHLINICLNQNVDPSEQLVQRDRKGRPMVILPGMQNHPVVPNIAVDGQILHPDPALLAQSDTLTIGEWVAVSGAAVSSGMGRGTTAAKAFLLGLANVRLGRWWQSGIPAKPDDERNRLARWMRRYFPTQVYLVEELTAHFHGLRRRFHYLSDGGHFDNTGIYELLRPERQIKLIVACDCGADPAYQYHDLGVLIRLARIDFGLDLRLAEGAQAAALEDAFGSFETMRRGDRNGHCALLLNGYRPGSVPGGAPDVRIVVLKPVQVGAMPGDLCTHAADQPQFPQQTTADQFFDEAQWESYRKLGALIAERVLGAGQAHAAVLWPCLSS</sequence>
<accession>A0A843SB29</accession>
<keyword evidence="2" id="KW-0472">Membrane</keyword>
<proteinExistence type="predicted"/>
<dbReference type="EMBL" id="WHUF01000003">
    <property type="protein sequence ID" value="MQA20152.1"/>
    <property type="molecule type" value="Genomic_DNA"/>
</dbReference>
<comment type="caution">
    <text evidence="3">The sequence shown here is derived from an EMBL/GenBank/DDBJ whole genome shotgun (WGS) entry which is preliminary data.</text>
</comment>
<keyword evidence="2" id="KW-0812">Transmembrane</keyword>
<organism evidence="3 4">
    <name type="scientific">Rugamonas rivuli</name>
    <dbReference type="NCBI Taxonomy" id="2743358"/>
    <lineage>
        <taxon>Bacteria</taxon>
        <taxon>Pseudomonadati</taxon>
        <taxon>Pseudomonadota</taxon>
        <taxon>Betaproteobacteria</taxon>
        <taxon>Burkholderiales</taxon>
        <taxon>Oxalobacteraceae</taxon>
        <taxon>Telluria group</taxon>
        <taxon>Rugamonas</taxon>
    </lineage>
</organism>
<feature type="region of interest" description="Disordered" evidence="1">
    <location>
        <begin position="1"/>
        <end position="26"/>
    </location>
</feature>
<dbReference type="InterPro" id="IPR016035">
    <property type="entry name" value="Acyl_Trfase/lysoPLipase"/>
</dbReference>
<name>A0A843SB29_9BURK</name>
<evidence type="ECO:0000256" key="1">
    <source>
        <dbReference type="SAM" id="MobiDB-lite"/>
    </source>
</evidence>
<feature type="transmembrane region" description="Helical" evidence="2">
    <location>
        <begin position="272"/>
        <end position="296"/>
    </location>
</feature>
<feature type="transmembrane region" description="Helical" evidence="2">
    <location>
        <begin position="510"/>
        <end position="530"/>
    </location>
</feature>
<dbReference type="SUPFAM" id="SSF52151">
    <property type="entry name" value="FabD/lysophospholipase-like"/>
    <property type="match status" value="2"/>
</dbReference>
<feature type="transmembrane region" description="Helical" evidence="2">
    <location>
        <begin position="326"/>
        <end position="350"/>
    </location>
</feature>
<dbReference type="Proteomes" id="UP000444318">
    <property type="component" value="Unassembled WGS sequence"/>
</dbReference>
<keyword evidence="4" id="KW-1185">Reference proteome</keyword>
<dbReference type="PANTHER" id="PTHR10728:SF40">
    <property type="entry name" value="PATATIN FAMILY PROTEIN"/>
    <property type="match status" value="1"/>
</dbReference>
<dbReference type="GO" id="GO:0004623">
    <property type="term" value="F:phospholipase A2 activity"/>
    <property type="evidence" value="ECO:0007669"/>
    <property type="project" value="TreeGrafter"/>
</dbReference>
<keyword evidence="2" id="KW-1133">Transmembrane helix</keyword>
<gene>
    <name evidence="3" type="ORF">GEV01_11590</name>
</gene>
<evidence type="ECO:0000256" key="2">
    <source>
        <dbReference type="SAM" id="Phobius"/>
    </source>
</evidence>
<dbReference type="AlphaFoldDB" id="A0A843SB29"/>
<reference evidence="3 4" key="1">
    <citation type="submission" date="2019-10" db="EMBL/GenBank/DDBJ databases">
        <title>Two novel species isolated from a subtropical stream in China.</title>
        <authorList>
            <person name="Lu H."/>
        </authorList>
    </citation>
    <scope>NUCLEOTIDE SEQUENCE [LARGE SCALE GENOMIC DNA]</scope>
    <source>
        <strain evidence="3 4">FT103W</strain>
    </source>
</reference>
<feature type="transmembrane region" description="Helical" evidence="2">
    <location>
        <begin position="466"/>
        <end position="490"/>
    </location>
</feature>
<evidence type="ECO:0000313" key="4">
    <source>
        <dbReference type="Proteomes" id="UP000444318"/>
    </source>
</evidence>
<evidence type="ECO:0000313" key="3">
    <source>
        <dbReference type="EMBL" id="MQA20152.1"/>
    </source>
</evidence>
<dbReference type="PANTHER" id="PTHR10728">
    <property type="entry name" value="CYTOSOLIC PHOSPHOLIPASE A2"/>
    <property type="match status" value="1"/>
</dbReference>